<feature type="binding site" evidence="6">
    <location>
        <position position="120"/>
    </location>
    <ligand>
        <name>Fe cation</name>
        <dbReference type="ChEBI" id="CHEBI:24875"/>
        <label>1</label>
    </ligand>
</feature>
<gene>
    <name evidence="8" type="ORF">DWX41_09175</name>
</gene>
<dbReference type="UniPathway" id="UPA00326"/>
<evidence type="ECO:0000313" key="9">
    <source>
        <dbReference type="Proteomes" id="UP000261111"/>
    </source>
</evidence>
<dbReference type="GO" id="GO:0046872">
    <property type="term" value="F:metal ion binding"/>
    <property type="evidence" value="ECO:0007669"/>
    <property type="project" value="UniProtKB-KW"/>
</dbReference>
<comment type="function">
    <text evidence="4">Provides the precursors necessary for DNA synthesis. Catalyzes the biosynthesis of deoxyribonucleotides from the corresponding ribonucleotides.</text>
</comment>
<name>A0A3E2WXP2_9FIRM</name>
<dbReference type="PANTHER" id="PTHR23409:SF18">
    <property type="entry name" value="RIBONUCLEOSIDE-DIPHOSPHATE REDUCTASE SUBUNIT M2"/>
    <property type="match status" value="1"/>
</dbReference>
<dbReference type="GO" id="GO:0004748">
    <property type="term" value="F:ribonucleoside-diphosphate reductase activity, thioredoxin disulfide as acceptor"/>
    <property type="evidence" value="ECO:0007669"/>
    <property type="project" value="UniProtKB-EC"/>
</dbReference>
<dbReference type="InterPro" id="IPR012348">
    <property type="entry name" value="RNR-like"/>
</dbReference>
<evidence type="ECO:0000313" key="8">
    <source>
        <dbReference type="EMBL" id="RGC32718.1"/>
    </source>
</evidence>
<dbReference type="AlphaFoldDB" id="A0A3E2WXP2"/>
<evidence type="ECO:0000256" key="3">
    <source>
        <dbReference type="ARBA" id="ARBA00047754"/>
    </source>
</evidence>
<dbReference type="InterPro" id="IPR033909">
    <property type="entry name" value="RNR_small"/>
</dbReference>
<dbReference type="PROSITE" id="PS00368">
    <property type="entry name" value="RIBORED_SMALL"/>
    <property type="match status" value="1"/>
</dbReference>
<keyword evidence="7" id="KW-0812">Transmembrane</keyword>
<dbReference type="CDD" id="cd01049">
    <property type="entry name" value="RNRR2"/>
    <property type="match status" value="1"/>
</dbReference>
<dbReference type="EMBL" id="QVIA01000008">
    <property type="protein sequence ID" value="RGC32718.1"/>
    <property type="molecule type" value="Genomic_DNA"/>
</dbReference>
<dbReference type="RefSeq" id="WP_025655719.1">
    <property type="nucleotide sequence ID" value="NZ_QVIA01000008.1"/>
</dbReference>
<evidence type="ECO:0000256" key="4">
    <source>
        <dbReference type="PIRNR" id="PIRNR000355"/>
    </source>
</evidence>
<dbReference type="Proteomes" id="UP000261111">
    <property type="component" value="Unassembled WGS sequence"/>
</dbReference>
<proteinExistence type="inferred from homology"/>
<feature type="active site" evidence="5">
    <location>
        <position position="127"/>
    </location>
</feature>
<dbReference type="PANTHER" id="PTHR23409">
    <property type="entry name" value="RIBONUCLEOSIDE-DIPHOSPHATE REDUCTASE SMALL CHAIN"/>
    <property type="match status" value="1"/>
</dbReference>
<dbReference type="PIRSF" id="PIRSF000355">
    <property type="entry name" value="NrdB"/>
    <property type="match status" value="1"/>
</dbReference>
<protein>
    <recommendedName>
        <fullName evidence="4">Ribonucleoside-diphosphate reductase subunit beta</fullName>
        <ecNumber evidence="4">1.17.4.1</ecNumber>
    </recommendedName>
</protein>
<keyword evidence="4 8" id="KW-0560">Oxidoreductase</keyword>
<dbReference type="EC" id="1.17.4.1" evidence="4"/>
<feature type="binding site" evidence="6">
    <location>
        <position position="123"/>
    </location>
    <ligand>
        <name>Fe cation</name>
        <dbReference type="ChEBI" id="CHEBI:24875"/>
        <label>1</label>
    </ligand>
</feature>
<reference evidence="8 9" key="1">
    <citation type="submission" date="2018-08" db="EMBL/GenBank/DDBJ databases">
        <title>A genome reference for cultivated species of the human gut microbiota.</title>
        <authorList>
            <person name="Zou Y."/>
            <person name="Xue W."/>
            <person name="Luo G."/>
        </authorList>
    </citation>
    <scope>NUCLEOTIDE SEQUENCE [LARGE SCALE GENOMIC DNA]</scope>
    <source>
        <strain evidence="8 9">AF19-21</strain>
    </source>
</reference>
<feature type="binding site" evidence="6">
    <location>
        <position position="221"/>
    </location>
    <ligand>
        <name>Fe cation</name>
        <dbReference type="ChEBI" id="CHEBI:24875"/>
        <label>2</label>
    </ligand>
</feature>
<comment type="similarity">
    <text evidence="1 4">Belongs to the ribonucleoside diphosphate reductase small chain family.</text>
</comment>
<feature type="transmembrane region" description="Helical" evidence="7">
    <location>
        <begin position="181"/>
        <end position="201"/>
    </location>
</feature>
<dbReference type="SUPFAM" id="SSF47240">
    <property type="entry name" value="Ferritin-like"/>
    <property type="match status" value="1"/>
</dbReference>
<sequence>MSELVKKPLFNPEGDIEVTKRKMIGGNTTNLNDFNHMKYKWVSDWYRQAMNNFWVPEEINLSVDIKDYKMLPAAERRAYDKILSFLIFLDSIQTANLPNIGEYITANEVNLCLSIQTFQEAVHSQSYSYMLDTICEPQERNAVLYQWKEDRHLLERNEFIGNLYNAFQEEKSPDMLARTLIANYILEGVYFYSGFMFFYNLGRNRRMPGSVQEIRYINRDENTHLWLFRNILMELKKEEAWLFTPEKAKIYRSMIREGCEQEIRWGHYVIGDDIQGLNQDMITDYIQYLGNLRCRGLELDPIYEGHEKEPESMSWVSQFSNANMIKTDFFEARSTAYAKSSALVDDL</sequence>
<keyword evidence="4 6" id="KW-0479">Metal-binding</keyword>
<organism evidence="8 9">
    <name type="scientific">Hungatella hathewayi</name>
    <dbReference type="NCBI Taxonomy" id="154046"/>
    <lineage>
        <taxon>Bacteria</taxon>
        <taxon>Bacillati</taxon>
        <taxon>Bacillota</taxon>
        <taxon>Clostridia</taxon>
        <taxon>Lachnospirales</taxon>
        <taxon>Lachnospiraceae</taxon>
        <taxon>Hungatella</taxon>
    </lineage>
</organism>
<dbReference type="GeneID" id="93336073"/>
<keyword evidence="4" id="KW-0215">Deoxyribonucleotide synthesis</keyword>
<dbReference type="GO" id="GO:0009263">
    <property type="term" value="P:deoxyribonucleotide biosynthetic process"/>
    <property type="evidence" value="ECO:0007669"/>
    <property type="project" value="UniProtKB-KW"/>
</dbReference>
<accession>A0A3E2WXP2</accession>
<feature type="binding site" evidence="6">
    <location>
        <position position="224"/>
    </location>
    <ligand>
        <name>Fe cation</name>
        <dbReference type="ChEBI" id="CHEBI:24875"/>
        <label>2</label>
    </ligand>
</feature>
<evidence type="ECO:0000256" key="5">
    <source>
        <dbReference type="PIRSR" id="PIRSR000355-1"/>
    </source>
</evidence>
<dbReference type="InterPro" id="IPR009078">
    <property type="entry name" value="Ferritin-like_SF"/>
</dbReference>
<comment type="cofactor">
    <cofactor evidence="4 6">
        <name>Fe cation</name>
        <dbReference type="ChEBI" id="CHEBI:24875"/>
    </cofactor>
    <text evidence="4 6">Binds 2 iron ions per subunit.</text>
</comment>
<feature type="binding site" evidence="6">
    <location>
        <position position="120"/>
    </location>
    <ligand>
        <name>Fe cation</name>
        <dbReference type="ChEBI" id="CHEBI:24875"/>
        <label>2</label>
    </ligand>
</feature>
<dbReference type="Pfam" id="PF00268">
    <property type="entry name" value="Ribonuc_red_sm"/>
    <property type="match status" value="1"/>
</dbReference>
<feature type="binding site" evidence="6">
    <location>
        <position position="187"/>
    </location>
    <ligand>
        <name>Fe cation</name>
        <dbReference type="ChEBI" id="CHEBI:24875"/>
        <label>2</label>
    </ligand>
</feature>
<evidence type="ECO:0000256" key="1">
    <source>
        <dbReference type="ARBA" id="ARBA00009303"/>
    </source>
</evidence>
<dbReference type="NCBIfam" id="NF007184">
    <property type="entry name" value="PRK09614.1-3"/>
    <property type="match status" value="1"/>
</dbReference>
<evidence type="ECO:0000256" key="7">
    <source>
        <dbReference type="SAM" id="Phobius"/>
    </source>
</evidence>
<comment type="catalytic activity">
    <reaction evidence="3 4">
        <text>a 2'-deoxyribonucleoside 5'-diphosphate + [thioredoxin]-disulfide + H2O = a ribonucleoside 5'-diphosphate + [thioredoxin]-dithiol</text>
        <dbReference type="Rhea" id="RHEA:23252"/>
        <dbReference type="Rhea" id="RHEA-COMP:10698"/>
        <dbReference type="Rhea" id="RHEA-COMP:10700"/>
        <dbReference type="ChEBI" id="CHEBI:15377"/>
        <dbReference type="ChEBI" id="CHEBI:29950"/>
        <dbReference type="ChEBI" id="CHEBI:50058"/>
        <dbReference type="ChEBI" id="CHEBI:57930"/>
        <dbReference type="ChEBI" id="CHEBI:73316"/>
        <dbReference type="EC" id="1.17.4.1"/>
    </reaction>
</comment>
<dbReference type="InterPro" id="IPR000358">
    <property type="entry name" value="RNR_small_fam"/>
</dbReference>
<keyword evidence="7" id="KW-1133">Transmembrane helix</keyword>
<comment type="subunit">
    <text evidence="2">Tetramer of two alpha and two beta subunits.</text>
</comment>
<feature type="binding site" evidence="6">
    <location>
        <position position="90"/>
    </location>
    <ligand>
        <name>Fe cation</name>
        <dbReference type="ChEBI" id="CHEBI:24875"/>
        <label>1</label>
    </ligand>
</feature>
<keyword evidence="7" id="KW-0472">Membrane</keyword>
<keyword evidence="4 6" id="KW-0408">Iron</keyword>
<dbReference type="Gene3D" id="1.10.620.20">
    <property type="entry name" value="Ribonucleotide Reductase, subunit A"/>
    <property type="match status" value="1"/>
</dbReference>
<evidence type="ECO:0000256" key="6">
    <source>
        <dbReference type="PIRSR" id="PIRSR000355-2"/>
    </source>
</evidence>
<comment type="caution">
    <text evidence="8">The sequence shown here is derived from an EMBL/GenBank/DDBJ whole genome shotgun (WGS) entry which is preliminary data.</text>
</comment>
<evidence type="ECO:0000256" key="2">
    <source>
        <dbReference type="ARBA" id="ARBA00011209"/>
    </source>
</evidence>
<dbReference type="InterPro" id="IPR030475">
    <property type="entry name" value="RNR_small_AS"/>
</dbReference>